<accession>A0ABD5YNY6</accession>
<dbReference type="PANTHER" id="PTHR39217:SF1">
    <property type="entry name" value="GLUTATHIONE SYNTHETASE"/>
    <property type="match status" value="1"/>
</dbReference>
<evidence type="ECO:0000313" key="2">
    <source>
        <dbReference type="Proteomes" id="UP001596417"/>
    </source>
</evidence>
<dbReference type="SUPFAM" id="SSF56059">
    <property type="entry name" value="Glutathione synthetase ATP-binding domain-like"/>
    <property type="match status" value="1"/>
</dbReference>
<keyword evidence="2" id="KW-1185">Reference proteome</keyword>
<dbReference type="PANTHER" id="PTHR39217">
    <property type="match status" value="1"/>
</dbReference>
<dbReference type="AlphaFoldDB" id="A0ABD5YNY6"/>
<dbReference type="InterPro" id="IPR053191">
    <property type="entry name" value="DcsG_Biosynth_Enzyme"/>
</dbReference>
<evidence type="ECO:0000313" key="1">
    <source>
        <dbReference type="EMBL" id="MFC7189353.1"/>
    </source>
</evidence>
<gene>
    <name evidence="1" type="ORF">ACFQL7_05495</name>
</gene>
<keyword evidence="1" id="KW-0436">Ligase</keyword>
<reference evidence="1 2" key="1">
    <citation type="journal article" date="2019" name="Int. J. Syst. Evol. Microbiol.">
        <title>The Global Catalogue of Microorganisms (GCM) 10K type strain sequencing project: providing services to taxonomists for standard genome sequencing and annotation.</title>
        <authorList>
            <consortium name="The Broad Institute Genomics Platform"/>
            <consortium name="The Broad Institute Genome Sequencing Center for Infectious Disease"/>
            <person name="Wu L."/>
            <person name="Ma J."/>
        </authorList>
    </citation>
    <scope>NUCLEOTIDE SEQUENCE [LARGE SCALE GENOMIC DNA]</scope>
    <source>
        <strain evidence="1 2">RDMS1</strain>
    </source>
</reference>
<organism evidence="1 2">
    <name type="scientific">Halocatena marina</name>
    <dbReference type="NCBI Taxonomy" id="2934937"/>
    <lineage>
        <taxon>Archaea</taxon>
        <taxon>Methanobacteriati</taxon>
        <taxon>Methanobacteriota</taxon>
        <taxon>Stenosarchaea group</taxon>
        <taxon>Halobacteria</taxon>
        <taxon>Halobacteriales</taxon>
        <taxon>Natronomonadaceae</taxon>
        <taxon>Halocatena</taxon>
    </lineage>
</organism>
<protein>
    <submittedName>
        <fullName evidence="1">RimK family alpha-L-glutamate ligase</fullName>
    </submittedName>
</protein>
<proteinExistence type="predicted"/>
<dbReference type="GO" id="GO:0016874">
    <property type="term" value="F:ligase activity"/>
    <property type="evidence" value="ECO:0007669"/>
    <property type="project" value="UniProtKB-KW"/>
</dbReference>
<dbReference type="EMBL" id="JBHTAX010000001">
    <property type="protein sequence ID" value="MFC7189353.1"/>
    <property type="molecule type" value="Genomic_DNA"/>
</dbReference>
<sequence length="252" mass="28648">MVWSDTSLAWDAYELIVIRSCWDYHRRPDAFRSWIDLLASLGVDLWNPPATVRWNLEKTYLRELASDGVRAVPTAVIEQDSSRQLETVLRDNGWTEAVLKPAIAGTAYLTSRVSLESATRDQPQLNEIITHSDALVQPFIPEIKTAGEWSLIFIGGQFSHSIIKYVSDDFRVQSEFGGTVILKPAPKRFIDEASRIIDDIRHDTHYARVDGVVVDGEFTLMELELIEPELFFRQCPSATEHFADLVIDALER</sequence>
<dbReference type="Proteomes" id="UP001596417">
    <property type="component" value="Unassembled WGS sequence"/>
</dbReference>
<dbReference type="RefSeq" id="WP_390204859.1">
    <property type="nucleotide sequence ID" value="NZ_JBHTAX010000001.1"/>
</dbReference>
<name>A0ABD5YNY6_9EURY</name>
<comment type="caution">
    <text evidence="1">The sequence shown here is derived from an EMBL/GenBank/DDBJ whole genome shotgun (WGS) entry which is preliminary data.</text>
</comment>